<protein>
    <submittedName>
        <fullName evidence="1">Uncharacterized protein</fullName>
    </submittedName>
</protein>
<gene>
    <name evidence="1" type="ORF">APLA_LOCUS14091</name>
</gene>
<organism evidence="1 2">
    <name type="scientific">Arctia plantaginis</name>
    <name type="common">Wood tiger moth</name>
    <name type="synonym">Phalaena plantaginis</name>
    <dbReference type="NCBI Taxonomy" id="874455"/>
    <lineage>
        <taxon>Eukaryota</taxon>
        <taxon>Metazoa</taxon>
        <taxon>Ecdysozoa</taxon>
        <taxon>Arthropoda</taxon>
        <taxon>Hexapoda</taxon>
        <taxon>Insecta</taxon>
        <taxon>Pterygota</taxon>
        <taxon>Neoptera</taxon>
        <taxon>Endopterygota</taxon>
        <taxon>Lepidoptera</taxon>
        <taxon>Glossata</taxon>
        <taxon>Ditrysia</taxon>
        <taxon>Noctuoidea</taxon>
        <taxon>Erebidae</taxon>
        <taxon>Arctiinae</taxon>
        <taxon>Arctia</taxon>
    </lineage>
</organism>
<comment type="caution">
    <text evidence="1">The sequence shown here is derived from an EMBL/GenBank/DDBJ whole genome shotgun (WGS) entry which is preliminary data.</text>
</comment>
<evidence type="ECO:0000313" key="2">
    <source>
        <dbReference type="Proteomes" id="UP000494256"/>
    </source>
</evidence>
<dbReference type="EMBL" id="CADEBD010000376">
    <property type="protein sequence ID" value="CAB3252680.1"/>
    <property type="molecule type" value="Genomic_DNA"/>
</dbReference>
<proteinExistence type="predicted"/>
<sequence length="37" mass="3760">CQPCIAQLAKALAHRRHCAPLRARAALAASGHPGATA</sequence>
<dbReference type="AlphaFoldDB" id="A0A8S1AVR1"/>
<reference evidence="1 2" key="1">
    <citation type="submission" date="2020-04" db="EMBL/GenBank/DDBJ databases">
        <authorList>
            <person name="Wallbank WR R."/>
            <person name="Pardo Diaz C."/>
            <person name="Kozak K."/>
            <person name="Martin S."/>
            <person name="Jiggins C."/>
            <person name="Moest M."/>
            <person name="Warren A I."/>
            <person name="Byers J.R.P. K."/>
            <person name="Montejo-Kovacevich G."/>
            <person name="Yen C E."/>
        </authorList>
    </citation>
    <scope>NUCLEOTIDE SEQUENCE [LARGE SCALE GENOMIC DNA]</scope>
</reference>
<evidence type="ECO:0000313" key="1">
    <source>
        <dbReference type="EMBL" id="CAB3252680.1"/>
    </source>
</evidence>
<accession>A0A8S1AVR1</accession>
<dbReference type="OrthoDB" id="272985at2759"/>
<name>A0A8S1AVR1_ARCPL</name>
<dbReference type="Proteomes" id="UP000494256">
    <property type="component" value="Unassembled WGS sequence"/>
</dbReference>
<feature type="non-terminal residue" evidence="1">
    <location>
        <position position="1"/>
    </location>
</feature>